<protein>
    <submittedName>
        <fullName evidence="1">Uncharacterized protein</fullName>
    </submittedName>
</protein>
<name>A0A0A9CB03_ARUDO</name>
<reference evidence="1" key="1">
    <citation type="submission" date="2014-09" db="EMBL/GenBank/DDBJ databases">
        <authorList>
            <person name="Magalhaes I.L.F."/>
            <person name="Oliveira U."/>
            <person name="Santos F.R."/>
            <person name="Vidigal T.H.D.A."/>
            <person name="Brescovit A.D."/>
            <person name="Santos A.J."/>
        </authorList>
    </citation>
    <scope>NUCLEOTIDE SEQUENCE</scope>
    <source>
        <tissue evidence="1">Shoot tissue taken approximately 20 cm above the soil surface</tissue>
    </source>
</reference>
<accession>A0A0A9CB03</accession>
<organism evidence="1">
    <name type="scientific">Arundo donax</name>
    <name type="common">Giant reed</name>
    <name type="synonym">Donax arundinaceus</name>
    <dbReference type="NCBI Taxonomy" id="35708"/>
    <lineage>
        <taxon>Eukaryota</taxon>
        <taxon>Viridiplantae</taxon>
        <taxon>Streptophyta</taxon>
        <taxon>Embryophyta</taxon>
        <taxon>Tracheophyta</taxon>
        <taxon>Spermatophyta</taxon>
        <taxon>Magnoliopsida</taxon>
        <taxon>Liliopsida</taxon>
        <taxon>Poales</taxon>
        <taxon>Poaceae</taxon>
        <taxon>PACMAD clade</taxon>
        <taxon>Arundinoideae</taxon>
        <taxon>Arundineae</taxon>
        <taxon>Arundo</taxon>
    </lineage>
</organism>
<dbReference type="EMBL" id="GBRH01229218">
    <property type="protein sequence ID" value="JAD68677.1"/>
    <property type="molecule type" value="Transcribed_RNA"/>
</dbReference>
<sequence>MLLFFFFLFLFPLCTKVIGYWPAGFFLFCNIC</sequence>
<reference evidence="1" key="2">
    <citation type="journal article" date="2015" name="Data Brief">
        <title>Shoot transcriptome of the giant reed, Arundo donax.</title>
        <authorList>
            <person name="Barrero R.A."/>
            <person name="Guerrero F.D."/>
            <person name="Moolhuijzen P."/>
            <person name="Goolsby J.A."/>
            <person name="Tidwell J."/>
            <person name="Bellgard S.E."/>
            <person name="Bellgard M.I."/>
        </authorList>
    </citation>
    <scope>NUCLEOTIDE SEQUENCE</scope>
    <source>
        <tissue evidence="1">Shoot tissue taken approximately 20 cm above the soil surface</tissue>
    </source>
</reference>
<dbReference type="AlphaFoldDB" id="A0A0A9CB03"/>
<proteinExistence type="predicted"/>
<evidence type="ECO:0000313" key="1">
    <source>
        <dbReference type="EMBL" id="JAD68677.1"/>
    </source>
</evidence>